<dbReference type="RefSeq" id="WP_056976717.1">
    <property type="nucleotide sequence ID" value="NZ_AYYP01000032.1"/>
</dbReference>
<dbReference type="InterPro" id="IPR003439">
    <property type="entry name" value="ABC_transporter-like_ATP-bd"/>
</dbReference>
<reference evidence="5 6" key="1">
    <citation type="journal article" date="2015" name="Genome Announc.">
        <title>Expanding the biotechnology potential of lactobacilli through comparative genomics of 213 strains and associated genera.</title>
        <authorList>
            <person name="Sun Z."/>
            <person name="Harris H.M."/>
            <person name="McCann A."/>
            <person name="Guo C."/>
            <person name="Argimon S."/>
            <person name="Zhang W."/>
            <person name="Yang X."/>
            <person name="Jeffery I.B."/>
            <person name="Cooney J.C."/>
            <person name="Kagawa T.F."/>
            <person name="Liu W."/>
            <person name="Song Y."/>
            <person name="Salvetti E."/>
            <person name="Wrobel A."/>
            <person name="Rasinkangas P."/>
            <person name="Parkhill J."/>
            <person name="Rea M.C."/>
            <person name="O'Sullivan O."/>
            <person name="Ritari J."/>
            <person name="Douillard F.P."/>
            <person name="Paul Ross R."/>
            <person name="Yang R."/>
            <person name="Briner A.E."/>
            <person name="Felis G.E."/>
            <person name="de Vos W.M."/>
            <person name="Barrangou R."/>
            <person name="Klaenhammer T.R."/>
            <person name="Caufield P.W."/>
            <person name="Cui Y."/>
            <person name="Zhang H."/>
            <person name="O'Toole P.W."/>
        </authorList>
    </citation>
    <scope>NUCLEOTIDE SEQUENCE [LARGE SCALE GENOMIC DNA]</scope>
    <source>
        <strain evidence="5 6">DSM 20509</strain>
    </source>
</reference>
<dbReference type="EMBL" id="AYYP01000032">
    <property type="protein sequence ID" value="KRM64431.1"/>
    <property type="molecule type" value="Genomic_DNA"/>
</dbReference>
<sequence>MLTVTNVTKKFGDLTAVCDLSFELAAGEVLGLVGQNGAGKSTTFKMILNFLEPTAGSLSFLGHQLGPNDLNEIGYMSEERGLYMDMTIEQQVVYFARLHGLTTKEAKARLGDWMDKLHVKGQVTSKIKELSKGNQQKVQLITTMIHEPKLLILDEPFSGLDPVNVAALIEVIKEARSKGAAVIFSSHNMQNVTEVSDKVLMLVNGKRRLYGGLDQVRASFERQKLYLEGDFDWQNFTGYQAIKDDHPGKILTFESEQQARACLEQVKNSPNLEGYRLLEPSLDDIFKMVLGGSKHE</sequence>
<dbReference type="GO" id="GO:0005524">
    <property type="term" value="F:ATP binding"/>
    <property type="evidence" value="ECO:0007669"/>
    <property type="project" value="UniProtKB-KW"/>
</dbReference>
<dbReference type="PANTHER" id="PTHR42939">
    <property type="entry name" value="ABC TRANSPORTER ATP-BINDING PROTEIN ALBC-RELATED"/>
    <property type="match status" value="1"/>
</dbReference>
<name>A0A0R2AC47_9LACO</name>
<dbReference type="Pfam" id="PF13732">
    <property type="entry name" value="DrrA1-3_C"/>
    <property type="match status" value="1"/>
</dbReference>
<protein>
    <submittedName>
        <fullName evidence="5">Abc transporteratp-binding protein</fullName>
    </submittedName>
</protein>
<dbReference type="SMART" id="SM00382">
    <property type="entry name" value="AAA"/>
    <property type="match status" value="1"/>
</dbReference>
<proteinExistence type="predicted"/>
<dbReference type="SUPFAM" id="SSF52540">
    <property type="entry name" value="P-loop containing nucleoside triphosphate hydrolases"/>
    <property type="match status" value="1"/>
</dbReference>
<dbReference type="PANTHER" id="PTHR42939:SF1">
    <property type="entry name" value="ABC TRANSPORTER ATP-BINDING PROTEIN ALBC-RELATED"/>
    <property type="match status" value="1"/>
</dbReference>
<dbReference type="PROSITE" id="PS50893">
    <property type="entry name" value="ABC_TRANSPORTER_2"/>
    <property type="match status" value="1"/>
</dbReference>
<dbReference type="OrthoDB" id="9801987at2"/>
<evidence type="ECO:0000256" key="3">
    <source>
        <dbReference type="ARBA" id="ARBA00022840"/>
    </source>
</evidence>
<comment type="caution">
    <text evidence="5">The sequence shown here is derived from an EMBL/GenBank/DDBJ whole genome shotgun (WGS) entry which is preliminary data.</text>
</comment>
<keyword evidence="3 5" id="KW-0067">ATP-binding</keyword>
<accession>A0A0R2AC47</accession>
<keyword evidence="1" id="KW-0813">Transport</keyword>
<gene>
    <name evidence="5" type="ORF">FC14_GL001889</name>
</gene>
<dbReference type="PROSITE" id="PS00211">
    <property type="entry name" value="ABC_TRANSPORTER_1"/>
    <property type="match status" value="1"/>
</dbReference>
<evidence type="ECO:0000256" key="1">
    <source>
        <dbReference type="ARBA" id="ARBA00022448"/>
    </source>
</evidence>
<dbReference type="Gene3D" id="3.40.50.300">
    <property type="entry name" value="P-loop containing nucleotide triphosphate hydrolases"/>
    <property type="match status" value="1"/>
</dbReference>
<evidence type="ECO:0000259" key="4">
    <source>
        <dbReference type="PROSITE" id="PS50893"/>
    </source>
</evidence>
<dbReference type="GO" id="GO:0016887">
    <property type="term" value="F:ATP hydrolysis activity"/>
    <property type="evidence" value="ECO:0007669"/>
    <property type="project" value="InterPro"/>
</dbReference>
<dbReference type="InterPro" id="IPR025302">
    <property type="entry name" value="DrrA1/2-like_C"/>
</dbReference>
<dbReference type="AlphaFoldDB" id="A0A0R2AC47"/>
<evidence type="ECO:0000256" key="2">
    <source>
        <dbReference type="ARBA" id="ARBA00022741"/>
    </source>
</evidence>
<dbReference type="Proteomes" id="UP000051008">
    <property type="component" value="Unassembled WGS sequence"/>
</dbReference>
<evidence type="ECO:0000313" key="5">
    <source>
        <dbReference type="EMBL" id="KRM64431.1"/>
    </source>
</evidence>
<dbReference type="InterPro" id="IPR017871">
    <property type="entry name" value="ABC_transporter-like_CS"/>
</dbReference>
<organism evidence="5 6">
    <name type="scientific">Ligilactobacillus agilis DSM 20509</name>
    <dbReference type="NCBI Taxonomy" id="1423718"/>
    <lineage>
        <taxon>Bacteria</taxon>
        <taxon>Bacillati</taxon>
        <taxon>Bacillota</taxon>
        <taxon>Bacilli</taxon>
        <taxon>Lactobacillales</taxon>
        <taxon>Lactobacillaceae</taxon>
        <taxon>Ligilactobacillus</taxon>
    </lineage>
</organism>
<dbReference type="PATRIC" id="fig|1423718.3.peg.1959"/>
<dbReference type="InterPro" id="IPR027417">
    <property type="entry name" value="P-loop_NTPase"/>
</dbReference>
<dbReference type="Pfam" id="PF00005">
    <property type="entry name" value="ABC_tran"/>
    <property type="match status" value="1"/>
</dbReference>
<dbReference type="InterPro" id="IPR051782">
    <property type="entry name" value="ABC_Transporter_VariousFunc"/>
</dbReference>
<feature type="domain" description="ABC transporter" evidence="4">
    <location>
        <begin position="2"/>
        <end position="229"/>
    </location>
</feature>
<dbReference type="InterPro" id="IPR003593">
    <property type="entry name" value="AAA+_ATPase"/>
</dbReference>
<keyword evidence="2" id="KW-0547">Nucleotide-binding</keyword>
<keyword evidence="6" id="KW-1185">Reference proteome</keyword>
<evidence type="ECO:0000313" key="6">
    <source>
        <dbReference type="Proteomes" id="UP000051008"/>
    </source>
</evidence>